<comment type="caution">
    <text evidence="5">The sequence shown here is derived from an EMBL/GenBank/DDBJ whole genome shotgun (WGS) entry which is preliminary data.</text>
</comment>
<evidence type="ECO:0000256" key="1">
    <source>
        <dbReference type="ARBA" id="ARBA00023015"/>
    </source>
</evidence>
<reference evidence="6" key="1">
    <citation type="submission" date="2016-12" db="EMBL/GenBank/DDBJ databases">
        <authorList>
            <person name="Meng X."/>
        </authorList>
    </citation>
    <scope>NUCLEOTIDE SEQUENCE [LARGE SCALE GENOMIC DNA]</scope>
    <source>
        <strain evidence="6">DSM 19116</strain>
    </source>
</reference>
<keyword evidence="3" id="KW-0804">Transcription</keyword>
<dbReference type="EMBL" id="MQVR01000003">
    <property type="protein sequence ID" value="OKL54984.1"/>
    <property type="molecule type" value="Genomic_DNA"/>
</dbReference>
<dbReference type="GO" id="GO:0003700">
    <property type="term" value="F:DNA-binding transcription factor activity"/>
    <property type="evidence" value="ECO:0007669"/>
    <property type="project" value="InterPro"/>
</dbReference>
<gene>
    <name evidence="5" type="ORF">BSZ39_00975</name>
</gene>
<evidence type="ECO:0000256" key="2">
    <source>
        <dbReference type="ARBA" id="ARBA00023125"/>
    </source>
</evidence>
<evidence type="ECO:0000313" key="5">
    <source>
        <dbReference type="EMBL" id="OKL54984.1"/>
    </source>
</evidence>
<evidence type="ECO:0000259" key="4">
    <source>
        <dbReference type="SMART" id="SM00345"/>
    </source>
</evidence>
<evidence type="ECO:0000313" key="6">
    <source>
        <dbReference type="Proteomes" id="UP000185628"/>
    </source>
</evidence>
<dbReference type="Pfam" id="PF00392">
    <property type="entry name" value="GntR"/>
    <property type="match status" value="1"/>
</dbReference>
<dbReference type="InterPro" id="IPR036388">
    <property type="entry name" value="WH-like_DNA-bd_sf"/>
</dbReference>
<organism evidence="5 6">
    <name type="scientific">Bowdeniella nasicola</name>
    <dbReference type="NCBI Taxonomy" id="208480"/>
    <lineage>
        <taxon>Bacteria</taxon>
        <taxon>Bacillati</taxon>
        <taxon>Actinomycetota</taxon>
        <taxon>Actinomycetes</taxon>
        <taxon>Actinomycetales</taxon>
        <taxon>Actinomycetaceae</taxon>
        <taxon>Bowdeniella</taxon>
    </lineage>
</organism>
<dbReference type="Proteomes" id="UP000185628">
    <property type="component" value="Unassembled WGS sequence"/>
</dbReference>
<dbReference type="InterPro" id="IPR036390">
    <property type="entry name" value="WH_DNA-bd_sf"/>
</dbReference>
<keyword evidence="6" id="KW-1185">Reference proteome</keyword>
<dbReference type="SMART" id="SM00345">
    <property type="entry name" value="HTH_GNTR"/>
    <property type="match status" value="1"/>
</dbReference>
<dbReference type="SUPFAM" id="SSF46785">
    <property type="entry name" value="Winged helix' DNA-binding domain"/>
    <property type="match status" value="1"/>
</dbReference>
<dbReference type="GO" id="GO:0003677">
    <property type="term" value="F:DNA binding"/>
    <property type="evidence" value="ECO:0007669"/>
    <property type="project" value="UniProtKB-KW"/>
</dbReference>
<evidence type="ECO:0000256" key="3">
    <source>
        <dbReference type="ARBA" id="ARBA00023163"/>
    </source>
</evidence>
<name>A0A1Q5Q585_9ACTO</name>
<sequence length="97" mass="10551">MAGELVTELGMRIANHELPAGTTFTIAEVCDEYGASRTVARKTMRVLEDKGMLQPRRRVGLQVAPMDHWSPCDCDIPCDGQPRLGGRCEPHGGMPSA</sequence>
<dbReference type="RefSeq" id="WP_073715534.1">
    <property type="nucleotide sequence ID" value="NZ_MQVR01000003.1"/>
</dbReference>
<keyword evidence="1" id="KW-0805">Transcription regulation</keyword>
<dbReference type="Gene3D" id="1.10.10.10">
    <property type="entry name" value="Winged helix-like DNA-binding domain superfamily/Winged helix DNA-binding domain"/>
    <property type="match status" value="1"/>
</dbReference>
<dbReference type="InterPro" id="IPR000524">
    <property type="entry name" value="Tscrpt_reg_HTH_GntR"/>
</dbReference>
<protein>
    <recommendedName>
        <fullName evidence="4">HTH gntR-type domain-containing protein</fullName>
    </recommendedName>
</protein>
<feature type="domain" description="HTH gntR-type" evidence="4">
    <location>
        <begin position="5"/>
        <end position="63"/>
    </location>
</feature>
<dbReference type="OrthoDB" id="4164516at2"/>
<proteinExistence type="predicted"/>
<dbReference type="AlphaFoldDB" id="A0A1Q5Q585"/>
<keyword evidence="2" id="KW-0238">DNA-binding</keyword>
<accession>A0A1Q5Q585</accession>